<keyword evidence="2" id="KW-1185">Reference proteome</keyword>
<dbReference type="AlphaFoldDB" id="A0A1H6DRM3"/>
<evidence type="ECO:0008006" key="3">
    <source>
        <dbReference type="Google" id="ProtNLM"/>
    </source>
</evidence>
<sequence>MKLSREGSAPGRPLTAKISRLPASCLLSGLSGDLTPLTARSCSRNVSCMRHLVAADLSVGRPTVPIMTSAWNRVRDAIDAGAFHSVANLLIGYDDIQRREVARELPGHLRGSTAGERWIESMRVAGAGALAGSAAVAAWLNRRELILPLADDIPPILRVVAVRPPAWQEDLAVRMALRLRGARFWGEDRRVRLALALLRETGAEPPEHDPLTLAWIASAGGDLAADPLLDVMVPRLFEAEGVGGTLRNDRRLPDALVTLAADGRIKRATLLDGCRTRFLRGGQAADLRFFVRLHDLLDPAPEEAAPHAGDYVALLSHAPADVAGLALRQLRRMKVTPPAEAIEGLLYRSEGKLVRAGLSLLDRVLKGPDGDHDAYAPALAAALLCESGDADTRAAKLVRAHAGRFGPAAIETIKDTLALLPSGDVALDEEEPAPFVPVPLPPVPRAARMTPPPGNAWRLARSEPAEDDWAGSERWLDGFVRLMADGRAELTAELAPLAARYDDRSPWWRVADWAAAMAKELREPGTTPSRRLPDVLGSSLWKAMRLGRFAEVHQAQVAGRLPPYLLAMPSRDNGLLEAGELVERLEGYERDGVTALPLDLRQALLRLSRTVTPEVTARAARLTGEAGRTVHRWLTDREVEPPAVPDAHDESFEHLLTVFAGNRELAAARWAPAHGPSWRDLQLLTLAHGPGGPGVALVLAYALVEGDGVRPLLFVAAAGDLPGAELGRRLAALLRDGRGGAGPAVTALRAAAEQGAHREVWQVLTGLLPAYLPGPGERATSAHTRVVGLAAEIAEWADARGELPVVAELADRPGTSELVRQARRLHARLSAG</sequence>
<evidence type="ECO:0000313" key="2">
    <source>
        <dbReference type="Proteomes" id="UP000236732"/>
    </source>
</evidence>
<dbReference type="Proteomes" id="UP000236732">
    <property type="component" value="Unassembled WGS sequence"/>
</dbReference>
<gene>
    <name evidence="1" type="ORF">SAMN05444920_106146</name>
</gene>
<reference evidence="1 2" key="1">
    <citation type="submission" date="2016-10" db="EMBL/GenBank/DDBJ databases">
        <authorList>
            <person name="de Groot N.N."/>
        </authorList>
    </citation>
    <scope>NUCLEOTIDE SEQUENCE [LARGE SCALE GENOMIC DNA]</scope>
    <source>
        <strain evidence="1 2">CGMCC 4.7037</strain>
    </source>
</reference>
<proteinExistence type="predicted"/>
<dbReference type="EMBL" id="FNVT01000006">
    <property type="protein sequence ID" value="SEG87878.1"/>
    <property type="molecule type" value="Genomic_DNA"/>
</dbReference>
<accession>A0A1H6DRM3</accession>
<protein>
    <recommendedName>
        <fullName evidence="3">Secreted protein</fullName>
    </recommendedName>
</protein>
<name>A0A1H6DRM3_9ACTN</name>
<organism evidence="1 2">
    <name type="scientific">Nonomuraea solani</name>
    <dbReference type="NCBI Taxonomy" id="1144553"/>
    <lineage>
        <taxon>Bacteria</taxon>
        <taxon>Bacillati</taxon>
        <taxon>Actinomycetota</taxon>
        <taxon>Actinomycetes</taxon>
        <taxon>Streptosporangiales</taxon>
        <taxon>Streptosporangiaceae</taxon>
        <taxon>Nonomuraea</taxon>
    </lineage>
</organism>
<evidence type="ECO:0000313" key="1">
    <source>
        <dbReference type="EMBL" id="SEG87878.1"/>
    </source>
</evidence>